<gene>
    <name evidence="1" type="ORF">BDN70DRAFT_854645</name>
</gene>
<proteinExistence type="predicted"/>
<dbReference type="SUPFAM" id="SSF52047">
    <property type="entry name" value="RNI-like"/>
    <property type="match status" value="1"/>
</dbReference>
<sequence>MTLEVQPNGISHPESLSDIELVASSDDPRAELDIVQAEVARVAQTLKALMDKTHVLRGRVNEMYSPAIRLLPVEITAEIFQACIPVFNMDDAIDAKEFVPLLLGSVCSSWRRIAWSAPTLWSSLTLRLNTTHIHTQIVLLDEWLSRSGDLPLSIRLFSEEEIHWASATTPGTAIEVIKKYASRWRGLDLRLPTSCYKYLPSSDEHLPMLQSLNLNPPGGQGERRHKVDMSNSAKIQHLSLSCVYLISMKFQWVHVTDLRLEAFYVDECLEALRQSPQLQSCSLRNIIGGDDGHALPDAPLVLPALRNFSIENEKDTHIALLLDTIMMPSMTRFSYSGRSLVHCSALCALLARSPSLETFIFAQTVVSNDDAFMNLLGSLDTVKTFVFSTKSNSADHSPLDDDILRMCNPALVPPGKKCLLPRLEVLEYFGPQTFAWPVLLETLDSRQPKASPSSADASDAALCKTPTSEMEINNKEKVDSTHTSQAEGCKVFEWQSVRLNLTHRAADQTEPDFLLPSLQALKIKVSVLLTSAGAENNERIQRTLI</sequence>
<name>A0A9P5Z6F8_9AGAR</name>
<evidence type="ECO:0000313" key="1">
    <source>
        <dbReference type="EMBL" id="KAF9481691.1"/>
    </source>
</evidence>
<organism evidence="1 2">
    <name type="scientific">Pholiota conissans</name>
    <dbReference type="NCBI Taxonomy" id="109636"/>
    <lineage>
        <taxon>Eukaryota</taxon>
        <taxon>Fungi</taxon>
        <taxon>Dikarya</taxon>
        <taxon>Basidiomycota</taxon>
        <taxon>Agaricomycotina</taxon>
        <taxon>Agaricomycetes</taxon>
        <taxon>Agaricomycetidae</taxon>
        <taxon>Agaricales</taxon>
        <taxon>Agaricineae</taxon>
        <taxon>Strophariaceae</taxon>
        <taxon>Pholiota</taxon>
    </lineage>
</organism>
<accession>A0A9P5Z6F8</accession>
<evidence type="ECO:0000313" key="2">
    <source>
        <dbReference type="Proteomes" id="UP000807469"/>
    </source>
</evidence>
<reference evidence="1" key="1">
    <citation type="submission" date="2020-11" db="EMBL/GenBank/DDBJ databases">
        <authorList>
            <consortium name="DOE Joint Genome Institute"/>
            <person name="Ahrendt S."/>
            <person name="Riley R."/>
            <person name="Andreopoulos W."/>
            <person name="Labutti K."/>
            <person name="Pangilinan J."/>
            <person name="Ruiz-Duenas F.J."/>
            <person name="Barrasa J.M."/>
            <person name="Sanchez-Garcia M."/>
            <person name="Camarero S."/>
            <person name="Miyauchi S."/>
            <person name="Serrano A."/>
            <person name="Linde D."/>
            <person name="Babiker R."/>
            <person name="Drula E."/>
            <person name="Ayuso-Fernandez I."/>
            <person name="Pacheco R."/>
            <person name="Padilla G."/>
            <person name="Ferreira P."/>
            <person name="Barriuso J."/>
            <person name="Kellner H."/>
            <person name="Castanera R."/>
            <person name="Alfaro M."/>
            <person name="Ramirez L."/>
            <person name="Pisabarro A.G."/>
            <person name="Kuo A."/>
            <person name="Tritt A."/>
            <person name="Lipzen A."/>
            <person name="He G."/>
            <person name="Yan M."/>
            <person name="Ng V."/>
            <person name="Cullen D."/>
            <person name="Martin F."/>
            <person name="Rosso M.-N."/>
            <person name="Henrissat B."/>
            <person name="Hibbett D."/>
            <person name="Martinez A.T."/>
            <person name="Grigoriev I.V."/>
        </authorList>
    </citation>
    <scope>NUCLEOTIDE SEQUENCE</scope>
    <source>
        <strain evidence="1">CIRM-BRFM 674</strain>
    </source>
</reference>
<dbReference type="AlphaFoldDB" id="A0A9P5Z6F8"/>
<dbReference type="EMBL" id="MU155175">
    <property type="protein sequence ID" value="KAF9481691.1"/>
    <property type="molecule type" value="Genomic_DNA"/>
</dbReference>
<dbReference type="Gene3D" id="3.80.10.10">
    <property type="entry name" value="Ribonuclease Inhibitor"/>
    <property type="match status" value="1"/>
</dbReference>
<comment type="caution">
    <text evidence="1">The sequence shown here is derived from an EMBL/GenBank/DDBJ whole genome shotgun (WGS) entry which is preliminary data.</text>
</comment>
<keyword evidence="2" id="KW-1185">Reference proteome</keyword>
<dbReference type="InterPro" id="IPR032675">
    <property type="entry name" value="LRR_dom_sf"/>
</dbReference>
<evidence type="ECO:0008006" key="3">
    <source>
        <dbReference type="Google" id="ProtNLM"/>
    </source>
</evidence>
<dbReference type="Proteomes" id="UP000807469">
    <property type="component" value="Unassembled WGS sequence"/>
</dbReference>
<dbReference type="OrthoDB" id="2909959at2759"/>
<protein>
    <recommendedName>
        <fullName evidence="3">F-box domain-containing protein</fullName>
    </recommendedName>
</protein>
<dbReference type="Gene3D" id="1.20.1280.50">
    <property type="match status" value="1"/>
</dbReference>